<evidence type="ECO:0000313" key="2">
    <source>
        <dbReference type="EMBL" id="GJS96237.1"/>
    </source>
</evidence>
<sequence length="204" mass="23018">MQTTHEAEETASMPHESPLQDVHSHGSDEGSMQLHELMNLFTTFTNRIDGLEQDLQQTKKTYSTALTKLVLRVKKLEHQLKSGKAKRRARIVLSEDEDTDEEVHEKPSDDTEVLIQEETPTELVEDLRSGEKGEKEISTADIQVSTASPPKVSTVVVPYVYIRRSASKAKDKGKAIMEEPESPKKLKKKIQVQLSLDEELARKV</sequence>
<reference evidence="2" key="2">
    <citation type="submission" date="2022-01" db="EMBL/GenBank/DDBJ databases">
        <authorList>
            <person name="Yamashiro T."/>
            <person name="Shiraishi A."/>
            <person name="Satake H."/>
            <person name="Nakayama K."/>
        </authorList>
    </citation>
    <scope>NUCLEOTIDE SEQUENCE</scope>
</reference>
<gene>
    <name evidence="2" type="ORF">Tco_0803205</name>
</gene>
<proteinExistence type="predicted"/>
<accession>A0ABQ5A510</accession>
<organism evidence="2 3">
    <name type="scientific">Tanacetum coccineum</name>
    <dbReference type="NCBI Taxonomy" id="301880"/>
    <lineage>
        <taxon>Eukaryota</taxon>
        <taxon>Viridiplantae</taxon>
        <taxon>Streptophyta</taxon>
        <taxon>Embryophyta</taxon>
        <taxon>Tracheophyta</taxon>
        <taxon>Spermatophyta</taxon>
        <taxon>Magnoliopsida</taxon>
        <taxon>eudicotyledons</taxon>
        <taxon>Gunneridae</taxon>
        <taxon>Pentapetalae</taxon>
        <taxon>asterids</taxon>
        <taxon>campanulids</taxon>
        <taxon>Asterales</taxon>
        <taxon>Asteraceae</taxon>
        <taxon>Asteroideae</taxon>
        <taxon>Anthemideae</taxon>
        <taxon>Anthemidinae</taxon>
        <taxon>Tanacetum</taxon>
    </lineage>
</organism>
<evidence type="ECO:0000313" key="3">
    <source>
        <dbReference type="Proteomes" id="UP001151760"/>
    </source>
</evidence>
<name>A0ABQ5A510_9ASTR</name>
<dbReference type="EMBL" id="BQNB010011871">
    <property type="protein sequence ID" value="GJS96237.1"/>
    <property type="molecule type" value="Genomic_DNA"/>
</dbReference>
<evidence type="ECO:0000256" key="1">
    <source>
        <dbReference type="SAM" id="MobiDB-lite"/>
    </source>
</evidence>
<dbReference type="Proteomes" id="UP001151760">
    <property type="component" value="Unassembled WGS sequence"/>
</dbReference>
<comment type="caution">
    <text evidence="2">The sequence shown here is derived from an EMBL/GenBank/DDBJ whole genome shotgun (WGS) entry which is preliminary data.</text>
</comment>
<reference evidence="2" key="1">
    <citation type="journal article" date="2022" name="Int. J. Mol. Sci.">
        <title>Draft Genome of Tanacetum Coccineum: Genomic Comparison of Closely Related Tanacetum-Family Plants.</title>
        <authorList>
            <person name="Yamashiro T."/>
            <person name="Shiraishi A."/>
            <person name="Nakayama K."/>
            <person name="Satake H."/>
        </authorList>
    </citation>
    <scope>NUCLEOTIDE SEQUENCE</scope>
</reference>
<protein>
    <submittedName>
        <fullName evidence="2">Uncharacterized protein</fullName>
    </submittedName>
</protein>
<feature type="region of interest" description="Disordered" evidence="1">
    <location>
        <begin position="1"/>
        <end position="29"/>
    </location>
</feature>
<keyword evidence="3" id="KW-1185">Reference proteome</keyword>